<feature type="domain" description="Peptidase C50" evidence="7">
    <location>
        <begin position="1904"/>
        <end position="1999"/>
    </location>
</feature>
<gene>
    <name evidence="8" type="ORF">RCL2_000273900</name>
</gene>
<dbReference type="InterPro" id="IPR005314">
    <property type="entry name" value="Peptidase_C50"/>
</dbReference>
<feature type="repeat" description="TPR" evidence="5">
    <location>
        <begin position="695"/>
        <end position="728"/>
    </location>
</feature>
<dbReference type="Pfam" id="PF13181">
    <property type="entry name" value="TPR_8"/>
    <property type="match status" value="1"/>
</dbReference>
<evidence type="ECO:0000313" key="8">
    <source>
        <dbReference type="EMBL" id="GES75294.1"/>
    </source>
</evidence>
<dbReference type="InterPro" id="IPR030397">
    <property type="entry name" value="SEPARIN_core_dom"/>
</dbReference>
<organism evidence="8 9">
    <name type="scientific">Rhizophagus clarus</name>
    <dbReference type="NCBI Taxonomy" id="94130"/>
    <lineage>
        <taxon>Eukaryota</taxon>
        <taxon>Fungi</taxon>
        <taxon>Fungi incertae sedis</taxon>
        <taxon>Mucoromycota</taxon>
        <taxon>Glomeromycotina</taxon>
        <taxon>Glomeromycetes</taxon>
        <taxon>Glomerales</taxon>
        <taxon>Glomeraceae</taxon>
        <taxon>Rhizophagus</taxon>
    </lineage>
</organism>
<keyword evidence="3" id="KW-0378">Hydrolase</keyword>
<name>A0A8H3KUU1_9GLOM</name>
<proteinExistence type="predicted"/>
<evidence type="ECO:0000256" key="4">
    <source>
        <dbReference type="ARBA" id="ARBA00022829"/>
    </source>
</evidence>
<dbReference type="PROSITE" id="PS51700">
    <property type="entry name" value="SEPARIN"/>
    <property type="match status" value="1"/>
</dbReference>
<dbReference type="GO" id="GO:0051307">
    <property type="term" value="P:meiotic chromosome separation"/>
    <property type="evidence" value="ECO:0007669"/>
    <property type="project" value="TreeGrafter"/>
</dbReference>
<dbReference type="OrthoDB" id="10255632at2759"/>
<dbReference type="EMBL" id="BLAL01000016">
    <property type="protein sequence ID" value="GES75294.1"/>
    <property type="molecule type" value="Genomic_DNA"/>
</dbReference>
<evidence type="ECO:0000256" key="6">
    <source>
        <dbReference type="SAM" id="MobiDB-lite"/>
    </source>
</evidence>
<dbReference type="GO" id="GO:0072686">
    <property type="term" value="C:mitotic spindle"/>
    <property type="evidence" value="ECO:0007669"/>
    <property type="project" value="TreeGrafter"/>
</dbReference>
<keyword evidence="5" id="KW-0802">TPR repeat</keyword>
<evidence type="ECO:0000256" key="5">
    <source>
        <dbReference type="PROSITE-ProRule" id="PRU00339"/>
    </source>
</evidence>
<accession>A0A8H3KUU1</accession>
<dbReference type="InterPro" id="IPR011990">
    <property type="entry name" value="TPR-like_helical_dom_sf"/>
</dbReference>
<evidence type="ECO:0000259" key="7">
    <source>
        <dbReference type="PROSITE" id="PS51700"/>
    </source>
</evidence>
<comment type="catalytic activity">
    <reaction evidence="1">
        <text>All bonds known to be hydrolyzed by this endopeptidase have arginine in P1 and an acidic residue in P4. P6 is often occupied by an acidic residue or by a hydroxy-amino-acid residue, the phosphorylation of which enhances cleavage.</text>
        <dbReference type="EC" id="3.4.22.49"/>
    </reaction>
</comment>
<sequence>MSTSDSNPFTISNKPNRSEPAKSALSERKENATMSDSNATEKKITLVSHSGAPSSSKLKDIINKNLQTMADIIKMCYQKSKPFERNEQIIPDTNFQVLADETLSAIYELEKVEKLIVKNLKIDKALCTLIVKLIEFGLHTKTIDPLQKLRSRLMAYFESTTISEANNAVYAVSPNKSLTRQPTTNTAAIKSCEDIADIEKLLELSFFPIPANNKVPHIEIVSFILSSLIYTIQCVIVLEEGKYIKLLPKYLRHKGNPLYWGQVLESVDPKQASTQLEFLMHVVLKAINNLHNLTVENTLNTFSKLGYFYMHAFVLTKRSDLSKFFETSLRFAINFERRYKNEQSDLLYQELNAFYNELTILVKTYIHGAAEYQKFLDWRNHYSYVARKNNNSKKLLEFYESNIRSLQDSSQSKGSARDLENLLQIADLKIEITRFTLENLLDKLQIGGVIKQIKEARDAFNELSQISIKEVLSVKEINAFSQLFKVVELFRQSIKKIVELIEDASRKEHSTVINSEPLFAKQVQILVQGQSEPNEENVCTCLKELIQIISSYFNLICKNYLDEYKSQYLFENDSSYLNPENIVLITIDMYNILSRLECNIHQLNAYENCMSYIDQAYQIVQHTSCREGLYYVFKAYRNIGNFYYQRKEYHIAKKPIEIACTILMRCLNENKDSEETYGKNEASMSELEEFRYHLSDRYNLLGTCLMKSDEHKEACRALEQSLKYLPKQKLLQFSELVSSQTVLSASRESSLIPNIIHRYIFSAYFNCPDSSTFIPIQDIFLEAGYNIIDFAGLLEYELRVFKERVIDPHNIQFDFLNVQKALIDILLTCYLPEDFPIRRARILIEKVKFMIYIESNSDKNSTLKYIEEAIDLLKIDSFGKDNNLKHLCSYYLATSYSLIGILTLEWENCFNESFESALVIWESILKEIPPYFLGSAVTSKHIESTKKNIDDIERFYGYLLLLVDLFGVMNEPRNKIKTLNLMLSLNNGIRDVTDRYSDSVTLYTQIGQTYLSLGYTGRAGIAFEKAKDILDSNNCASEVILSWMLGYSHYLCAIGNVDKSISFFDQTVSVANNRQGSKVASRVVRQKKNDYMLFADAAYTRSRILLHLGRLEEAIHNVTQAIHSLNRIMKSVNFYGRHQDQADTGVNPFLVENQVNSKHSTKTNKEIFGGFLNLTAQRWKWNVLQMLFECNHHLGQLHILRGSAKEADYCFQQALELIQPIKASASISRVLLNLAELEFRKHCWKESEERINQAIEYQQKSAIFRKEAALVKLCFGDFKYREGDFKFRQGDFDNQMQCYDFALNYYRNAVDILNNIMKEEYISKIEHLDTSVLQTPRSKKFISHSNTSPEIKLTRDGSNECFLLSYLKCELFRRQGWILSKRGKIEEGLRLIEHEKFSSQSCLEKAEHIFILSKVKIMEITAKLMNQNSLLYENVRDSVFSLPTMNNTVNGKSNMILTTSATIEEIDKTLEYLMEVYELAYECGPTHLLQEASLCISMVVMTKASQLNIVQKDMAVICSFYLEMTKALSAKREMYIALNKKLKFPLLYNDDQWPQKITTISSESDILQNEDNSDLYDDETESRRSFLMALTQRYKNEPSLTYNEFQKEFLNIIPSNWTVCSISIDIETNDMYICRYRQKTTPLLLRLPLKRQSCREGENDGFSYEDALREFNSILDSNNELTKKPSTSKKWLKARKELDLKLKDLLYNIENLWLGGFKGILMADNQESPSRVLKFKEKMDNLLFKYDNSKLSEKRSKIKQLDIEIELYESFLRLGSNAQDQDVEDIIYFLIDAYNKYNDQQIGYDEIDLDQLTMEIQEALSEDDYDNTNFNVDNHDNQHVILILDKNVQILPWESLPCLRYQAVSRLPSLSFLRDRIMLTDHVNKKGENKKDEKTEWSDYVIDANKIFYVLNPSQDLKYTQKKFEGFVKNIEGSNGIIGRIPTDQEWLDGLANKDLFMYFGHGSGEIYCRRNKIKNLDRCAVTLLFGCSSGRLKLGGEFDPSGVILSYLLAGSPAIVANLWDVTDIDFDRFTKSMFKNWGLNSNEETTTKSKNNLSLIQAVTLARKVCNLKYLIGSAPVIYGIPCYLQGTSCN</sequence>
<dbReference type="GO" id="GO:0006508">
    <property type="term" value="P:proteolysis"/>
    <property type="evidence" value="ECO:0007669"/>
    <property type="project" value="InterPro"/>
</dbReference>
<evidence type="ECO:0000256" key="1">
    <source>
        <dbReference type="ARBA" id="ARBA00000451"/>
    </source>
</evidence>
<dbReference type="GO" id="GO:0044732">
    <property type="term" value="C:mitotic spindle pole body"/>
    <property type="evidence" value="ECO:0007669"/>
    <property type="project" value="TreeGrafter"/>
</dbReference>
<dbReference type="Gene3D" id="1.25.40.10">
    <property type="entry name" value="Tetratricopeptide repeat domain"/>
    <property type="match status" value="2"/>
</dbReference>
<keyword evidence="4" id="KW-0159">Chromosome partition</keyword>
<feature type="compositionally biased region" description="Polar residues" evidence="6">
    <location>
        <begin position="1"/>
        <end position="15"/>
    </location>
</feature>
<feature type="compositionally biased region" description="Basic and acidic residues" evidence="6">
    <location>
        <begin position="16"/>
        <end position="31"/>
    </location>
</feature>
<dbReference type="Pfam" id="PF03568">
    <property type="entry name" value="Separin_C"/>
    <property type="match status" value="1"/>
</dbReference>
<dbReference type="InterPro" id="IPR019734">
    <property type="entry name" value="TPR_rpt"/>
</dbReference>
<evidence type="ECO:0000313" key="9">
    <source>
        <dbReference type="Proteomes" id="UP000615446"/>
    </source>
</evidence>
<dbReference type="PANTHER" id="PTHR12792:SF0">
    <property type="entry name" value="SEPARIN"/>
    <property type="match status" value="1"/>
</dbReference>
<dbReference type="GO" id="GO:0004197">
    <property type="term" value="F:cysteine-type endopeptidase activity"/>
    <property type="evidence" value="ECO:0007669"/>
    <property type="project" value="InterPro"/>
</dbReference>
<feature type="region of interest" description="Disordered" evidence="6">
    <location>
        <begin position="1"/>
        <end position="42"/>
    </location>
</feature>
<dbReference type="EC" id="3.4.22.49" evidence="2"/>
<dbReference type="PANTHER" id="PTHR12792">
    <property type="entry name" value="EXTRA SPINDLE POLES 1-RELATED"/>
    <property type="match status" value="1"/>
</dbReference>
<evidence type="ECO:0000256" key="2">
    <source>
        <dbReference type="ARBA" id="ARBA00012489"/>
    </source>
</evidence>
<dbReference type="GO" id="GO:0005737">
    <property type="term" value="C:cytoplasm"/>
    <property type="evidence" value="ECO:0007669"/>
    <property type="project" value="TreeGrafter"/>
</dbReference>
<comment type="caution">
    <text evidence="8">The sequence shown here is derived from an EMBL/GenBank/DDBJ whole genome shotgun (WGS) entry which is preliminary data.</text>
</comment>
<dbReference type="SMART" id="SM00028">
    <property type="entry name" value="TPR"/>
    <property type="match status" value="7"/>
</dbReference>
<evidence type="ECO:0000256" key="3">
    <source>
        <dbReference type="ARBA" id="ARBA00022801"/>
    </source>
</evidence>
<protein>
    <recommendedName>
        <fullName evidence="2">separase</fullName>
        <ecNumber evidence="2">3.4.22.49</ecNumber>
    </recommendedName>
</protein>
<dbReference type="GO" id="GO:0005634">
    <property type="term" value="C:nucleus"/>
    <property type="evidence" value="ECO:0007669"/>
    <property type="project" value="InterPro"/>
</dbReference>
<dbReference type="PROSITE" id="PS50005">
    <property type="entry name" value="TPR"/>
    <property type="match status" value="1"/>
</dbReference>
<dbReference type="SUPFAM" id="SSF48452">
    <property type="entry name" value="TPR-like"/>
    <property type="match status" value="2"/>
</dbReference>
<reference evidence="8" key="1">
    <citation type="submission" date="2019-10" db="EMBL/GenBank/DDBJ databases">
        <title>Conservation and host-specific expression of non-tandemly repeated heterogenous ribosome RNA gene in arbuscular mycorrhizal fungi.</title>
        <authorList>
            <person name="Maeda T."/>
            <person name="Kobayashi Y."/>
            <person name="Nakagawa T."/>
            <person name="Ezawa T."/>
            <person name="Yamaguchi K."/>
            <person name="Bino T."/>
            <person name="Nishimoto Y."/>
            <person name="Shigenobu S."/>
            <person name="Kawaguchi M."/>
        </authorList>
    </citation>
    <scope>NUCLEOTIDE SEQUENCE</scope>
    <source>
        <strain evidence="8">HR1</strain>
    </source>
</reference>
<dbReference type="Proteomes" id="UP000615446">
    <property type="component" value="Unassembled WGS sequence"/>
</dbReference>